<sequence length="72" mass="8064">MNRTIGRSRTDVFEIDQRDNSRPGSDGRRKKNWGNGLATQYEMPAIAVPDTIQDGTKVSCLGKQNLADWIGR</sequence>
<organism evidence="2 3">
    <name type="scientific">Rhizobium altiplani</name>
    <dbReference type="NCBI Taxonomy" id="1864509"/>
    <lineage>
        <taxon>Bacteria</taxon>
        <taxon>Pseudomonadati</taxon>
        <taxon>Pseudomonadota</taxon>
        <taxon>Alphaproteobacteria</taxon>
        <taxon>Hyphomicrobiales</taxon>
        <taxon>Rhizobiaceae</taxon>
        <taxon>Rhizobium/Agrobacterium group</taxon>
        <taxon>Rhizobium</taxon>
    </lineage>
</organism>
<reference evidence="2 3" key="1">
    <citation type="submission" date="2015-11" db="EMBL/GenBank/DDBJ databases">
        <title>Draft Genome Sequence of the Strain BR 10423 (Rhizobium sp.) isolated from nodules of Mimosa pudica.</title>
        <authorList>
            <person name="Barauna A.C."/>
            <person name="Zilli J.E."/>
            <person name="Simoes-Araujo J.L."/>
            <person name="Reis V.M."/>
            <person name="James E.K."/>
            <person name="Reis F.B.Jr."/>
            <person name="Rouws L.F."/>
            <person name="Passos S.R."/>
            <person name="Gois S.R."/>
        </authorList>
    </citation>
    <scope>NUCLEOTIDE SEQUENCE [LARGE SCALE GENOMIC DNA]</scope>
    <source>
        <strain evidence="2 3">BR10423</strain>
    </source>
</reference>
<evidence type="ECO:0000313" key="3">
    <source>
        <dbReference type="Proteomes" id="UP000068164"/>
    </source>
</evidence>
<protein>
    <submittedName>
        <fullName evidence="2">Uncharacterized protein</fullName>
    </submittedName>
</protein>
<accession>A0A120FRJ9</accession>
<gene>
    <name evidence="2" type="ORF">AS026_00105</name>
</gene>
<proteinExistence type="predicted"/>
<evidence type="ECO:0000256" key="1">
    <source>
        <dbReference type="SAM" id="MobiDB-lite"/>
    </source>
</evidence>
<feature type="region of interest" description="Disordered" evidence="1">
    <location>
        <begin position="1"/>
        <end position="36"/>
    </location>
</feature>
<feature type="compositionally biased region" description="Basic and acidic residues" evidence="1">
    <location>
        <begin position="8"/>
        <end position="27"/>
    </location>
</feature>
<dbReference type="EMBL" id="LNCD01000001">
    <property type="protein sequence ID" value="KWV60244.1"/>
    <property type="molecule type" value="Genomic_DNA"/>
</dbReference>
<evidence type="ECO:0000313" key="2">
    <source>
        <dbReference type="EMBL" id="KWV60244.1"/>
    </source>
</evidence>
<dbReference type="Proteomes" id="UP000068164">
    <property type="component" value="Unassembled WGS sequence"/>
</dbReference>
<comment type="caution">
    <text evidence="2">The sequence shown here is derived from an EMBL/GenBank/DDBJ whole genome shotgun (WGS) entry which is preliminary data.</text>
</comment>
<dbReference type="AlphaFoldDB" id="A0A120FRJ9"/>
<name>A0A120FRJ9_9HYPH</name>
<keyword evidence="3" id="KW-1185">Reference proteome</keyword>